<evidence type="ECO:0000256" key="1">
    <source>
        <dbReference type="SAM" id="MobiDB-lite"/>
    </source>
</evidence>
<gene>
    <name evidence="2" type="ORF">SAMN05444003_1512</name>
</gene>
<dbReference type="STRING" id="1508389.SAMN05444003_1512"/>
<name>A0A1M5NP76_9RHOB</name>
<dbReference type="Proteomes" id="UP000184074">
    <property type="component" value="Unassembled WGS sequence"/>
</dbReference>
<evidence type="ECO:0000313" key="3">
    <source>
        <dbReference type="Proteomes" id="UP000184074"/>
    </source>
</evidence>
<sequence>MKVAAKKDFLRLESRVPETKKRGRSIASVSAISFTGPFSTGLRGVAHRTSFASVPFDPDIDPILSFSESATPAVVFEPKKKANTDGPKNFHHRVSKTGDQANRNAKGPNAFPKSKIVRASARHVKSPYVVENSPIRGVLFCGKGANLSHPSASYEPAKSNTHHVWPADSTTHVTELRQRSNVAALQQRGPIK</sequence>
<dbReference type="AlphaFoldDB" id="A0A1M5NP76"/>
<accession>A0A1M5NP76</accession>
<proteinExistence type="predicted"/>
<protein>
    <submittedName>
        <fullName evidence="2">Uncharacterized protein</fullName>
    </submittedName>
</protein>
<organism evidence="2 3">
    <name type="scientific">Cognatiyoonia sediminum</name>
    <dbReference type="NCBI Taxonomy" id="1508389"/>
    <lineage>
        <taxon>Bacteria</taxon>
        <taxon>Pseudomonadati</taxon>
        <taxon>Pseudomonadota</taxon>
        <taxon>Alphaproteobacteria</taxon>
        <taxon>Rhodobacterales</taxon>
        <taxon>Paracoccaceae</taxon>
        <taxon>Cognatiyoonia</taxon>
    </lineage>
</organism>
<keyword evidence="3" id="KW-1185">Reference proteome</keyword>
<reference evidence="2 3" key="1">
    <citation type="submission" date="2016-11" db="EMBL/GenBank/DDBJ databases">
        <authorList>
            <person name="Jaros S."/>
            <person name="Januszkiewicz K."/>
            <person name="Wedrychowicz H."/>
        </authorList>
    </citation>
    <scope>NUCLEOTIDE SEQUENCE [LARGE SCALE GENOMIC DNA]</scope>
    <source>
        <strain evidence="2 3">DSM 28715</strain>
    </source>
</reference>
<feature type="region of interest" description="Disordered" evidence="1">
    <location>
        <begin position="80"/>
        <end position="110"/>
    </location>
</feature>
<dbReference type="EMBL" id="FQXB01000001">
    <property type="protein sequence ID" value="SHG90999.1"/>
    <property type="molecule type" value="Genomic_DNA"/>
</dbReference>
<evidence type="ECO:0000313" key="2">
    <source>
        <dbReference type="EMBL" id="SHG90999.1"/>
    </source>
</evidence>